<dbReference type="PANTHER" id="PTHR43461">
    <property type="entry name" value="TRANSMEMBRANE PROTEIN 256"/>
    <property type="match status" value="1"/>
</dbReference>
<dbReference type="STRING" id="225324.SAMN02745126_06092"/>
<keyword evidence="5 6" id="KW-0472">Membrane</keyword>
<proteinExistence type="inferred from homology"/>
<evidence type="ECO:0000256" key="3">
    <source>
        <dbReference type="ARBA" id="ARBA00022692"/>
    </source>
</evidence>
<protein>
    <submittedName>
        <fullName evidence="7">Uncharacterized membrane protein YgdD, TMEM256/DUF423 family</fullName>
    </submittedName>
</protein>
<evidence type="ECO:0000256" key="5">
    <source>
        <dbReference type="ARBA" id="ARBA00023136"/>
    </source>
</evidence>
<dbReference type="Pfam" id="PF04241">
    <property type="entry name" value="DUF423"/>
    <property type="match status" value="1"/>
</dbReference>
<evidence type="ECO:0000256" key="1">
    <source>
        <dbReference type="ARBA" id="ARBA00004141"/>
    </source>
</evidence>
<evidence type="ECO:0000256" key="2">
    <source>
        <dbReference type="ARBA" id="ARBA00009694"/>
    </source>
</evidence>
<accession>A0A1T4TE66</accession>
<evidence type="ECO:0000256" key="4">
    <source>
        <dbReference type="ARBA" id="ARBA00022989"/>
    </source>
</evidence>
<keyword evidence="8" id="KW-1185">Reference proteome</keyword>
<name>A0A1T4TE66_9HYPH</name>
<feature type="transmembrane region" description="Helical" evidence="6">
    <location>
        <begin position="51"/>
        <end position="67"/>
    </location>
</feature>
<sequence>MNDSNGKLWIAIAAASGAIAVAAGAFGAHGFDPATVAGARARDWLQTGSHYEIVHALAMLAVVLLSAQGRIGGKLTGAAQWLFLIGSVLFPGSLYALAFGGPRWFGAVAPFGGTAFILGWLALALAALSARR</sequence>
<dbReference type="OrthoDB" id="9802121at2"/>
<dbReference type="EMBL" id="FUWJ01000016">
    <property type="protein sequence ID" value="SKA38733.1"/>
    <property type="molecule type" value="Genomic_DNA"/>
</dbReference>
<dbReference type="AlphaFoldDB" id="A0A1T4TE66"/>
<dbReference type="Proteomes" id="UP000190092">
    <property type="component" value="Unassembled WGS sequence"/>
</dbReference>
<comment type="similarity">
    <text evidence="2">Belongs to the UPF0382 family.</text>
</comment>
<dbReference type="RefSeq" id="WP_085937826.1">
    <property type="nucleotide sequence ID" value="NZ_FUWJ01000016.1"/>
</dbReference>
<dbReference type="PANTHER" id="PTHR43461:SF1">
    <property type="entry name" value="TRANSMEMBRANE PROTEIN 256"/>
    <property type="match status" value="1"/>
</dbReference>
<reference evidence="8" key="1">
    <citation type="submission" date="2017-02" db="EMBL/GenBank/DDBJ databases">
        <authorList>
            <person name="Varghese N."/>
            <person name="Submissions S."/>
        </authorList>
    </citation>
    <scope>NUCLEOTIDE SEQUENCE [LARGE SCALE GENOMIC DNA]</scope>
    <source>
        <strain evidence="8">ATCC 27094</strain>
    </source>
</reference>
<evidence type="ECO:0000256" key="6">
    <source>
        <dbReference type="SAM" id="Phobius"/>
    </source>
</evidence>
<feature type="transmembrane region" description="Helical" evidence="6">
    <location>
        <begin position="104"/>
        <end position="128"/>
    </location>
</feature>
<keyword evidence="3 6" id="KW-0812">Transmembrane</keyword>
<gene>
    <name evidence="7" type="ORF">SAMN02745126_06092</name>
</gene>
<evidence type="ECO:0000313" key="8">
    <source>
        <dbReference type="Proteomes" id="UP000190092"/>
    </source>
</evidence>
<feature type="transmembrane region" description="Helical" evidence="6">
    <location>
        <begin position="79"/>
        <end position="98"/>
    </location>
</feature>
<comment type="subcellular location">
    <subcellularLocation>
        <location evidence="1">Membrane</location>
        <topology evidence="1">Multi-pass membrane protein</topology>
    </subcellularLocation>
</comment>
<dbReference type="InterPro" id="IPR006696">
    <property type="entry name" value="DUF423"/>
</dbReference>
<dbReference type="GO" id="GO:0005886">
    <property type="term" value="C:plasma membrane"/>
    <property type="evidence" value="ECO:0007669"/>
    <property type="project" value="TreeGrafter"/>
</dbReference>
<evidence type="ECO:0000313" key="7">
    <source>
        <dbReference type="EMBL" id="SKA38733.1"/>
    </source>
</evidence>
<keyword evidence="4 6" id="KW-1133">Transmembrane helix</keyword>
<organism evidence="7 8">
    <name type="scientific">Enhydrobacter aerosaccus</name>
    <dbReference type="NCBI Taxonomy" id="225324"/>
    <lineage>
        <taxon>Bacteria</taxon>
        <taxon>Pseudomonadati</taxon>
        <taxon>Pseudomonadota</taxon>
        <taxon>Alphaproteobacteria</taxon>
        <taxon>Hyphomicrobiales</taxon>
        <taxon>Enhydrobacter</taxon>
    </lineage>
</organism>